<evidence type="ECO:0000256" key="11">
    <source>
        <dbReference type="RuleBase" id="RU000488"/>
    </source>
</evidence>
<feature type="repeat" description="Solcar" evidence="10">
    <location>
        <begin position="12"/>
        <end position="158"/>
    </location>
</feature>
<keyword evidence="13" id="KW-1185">Reference proteome</keyword>
<evidence type="ECO:0000313" key="13">
    <source>
        <dbReference type="Proteomes" id="UP000014254"/>
    </source>
</evidence>
<dbReference type="Gene3D" id="1.50.40.10">
    <property type="entry name" value="Mitochondrial carrier domain"/>
    <property type="match status" value="2"/>
</dbReference>
<dbReference type="OMA" id="FVSPIEM"/>
<dbReference type="Pfam" id="PF00153">
    <property type="entry name" value="Mito_carr"/>
    <property type="match status" value="4"/>
</dbReference>
<dbReference type="OrthoDB" id="1747031at2759"/>
<accession>S2J6Y8</accession>
<dbReference type="GO" id="GO:1990542">
    <property type="term" value="P:mitochondrial transmembrane transport"/>
    <property type="evidence" value="ECO:0007669"/>
    <property type="project" value="InterPro"/>
</dbReference>
<dbReference type="InterPro" id="IPR023395">
    <property type="entry name" value="MCP_dom_sf"/>
</dbReference>
<comment type="similarity">
    <text evidence="2 11">Belongs to the mitochondrial carrier (TC 2.A.29) family.</text>
</comment>
<dbReference type="PANTHER" id="PTHR45760">
    <property type="entry name" value="FI19922P1-RELATED"/>
    <property type="match status" value="1"/>
</dbReference>
<dbReference type="PROSITE" id="PS50920">
    <property type="entry name" value="SOLCAR"/>
    <property type="match status" value="3"/>
</dbReference>
<evidence type="ECO:0000256" key="8">
    <source>
        <dbReference type="ARBA" id="ARBA00023128"/>
    </source>
</evidence>
<comment type="subcellular location">
    <subcellularLocation>
        <location evidence="1">Mitochondrion inner membrane</location>
        <topology evidence="1">Multi-pass membrane protein</topology>
    </subcellularLocation>
</comment>
<keyword evidence="9 10" id="KW-0472">Membrane</keyword>
<dbReference type="VEuPathDB" id="FungiDB:HMPREF1544_09193"/>
<dbReference type="InterPro" id="IPR045315">
    <property type="entry name" value="Mtm1-like"/>
</dbReference>
<feature type="repeat" description="Solcar" evidence="10">
    <location>
        <begin position="168"/>
        <end position="254"/>
    </location>
</feature>
<dbReference type="SUPFAM" id="SSF103506">
    <property type="entry name" value="Mitochondrial carrier"/>
    <property type="match status" value="1"/>
</dbReference>
<keyword evidence="4 10" id="KW-0812">Transmembrane</keyword>
<dbReference type="InterPro" id="IPR018108">
    <property type="entry name" value="MCP_transmembrane"/>
</dbReference>
<feature type="repeat" description="Solcar" evidence="10">
    <location>
        <begin position="264"/>
        <end position="354"/>
    </location>
</feature>
<dbReference type="AlphaFoldDB" id="S2J6Y8"/>
<evidence type="ECO:0000256" key="10">
    <source>
        <dbReference type="PROSITE-ProRule" id="PRU00282"/>
    </source>
</evidence>
<evidence type="ECO:0000256" key="2">
    <source>
        <dbReference type="ARBA" id="ARBA00006375"/>
    </source>
</evidence>
<dbReference type="FunCoup" id="S2J6Y8">
    <property type="interactions" value="475"/>
</dbReference>
<keyword evidence="8" id="KW-0496">Mitochondrion</keyword>
<evidence type="ECO:0000256" key="4">
    <source>
        <dbReference type="ARBA" id="ARBA00022692"/>
    </source>
</evidence>
<evidence type="ECO:0000256" key="3">
    <source>
        <dbReference type="ARBA" id="ARBA00022448"/>
    </source>
</evidence>
<evidence type="ECO:0000256" key="6">
    <source>
        <dbReference type="ARBA" id="ARBA00022792"/>
    </source>
</evidence>
<dbReference type="GO" id="GO:0005743">
    <property type="term" value="C:mitochondrial inner membrane"/>
    <property type="evidence" value="ECO:0007669"/>
    <property type="project" value="UniProtKB-SubCell"/>
</dbReference>
<protein>
    <recommendedName>
        <fullName evidence="14">Solute carrier family 25, member 39/40</fullName>
    </recommendedName>
</protein>
<keyword evidence="7" id="KW-1133">Transmembrane helix</keyword>
<evidence type="ECO:0000313" key="12">
    <source>
        <dbReference type="EMBL" id="EPB84062.1"/>
    </source>
</evidence>
<keyword evidence="5" id="KW-0677">Repeat</keyword>
<sequence>MSSSTTYSTTSTEKLLSACGGALVTSLMVTPMDVVKMRMQTQNVYSATTNTLSKAMCCMTFNNCTQSIKHGLQNNRITRGGQLANIYQCTAYSEAAVVSVAAANSVNSPAFKGTFDGLYKIIKYEGAAALWKGLSPALLMSVPANVIYFVGYDYLRDLIKPYTLTDSNSDCSPLVAGAVARTIAVTMISPIELFRTRLQATTGVHDFKHVLDGVKKMVVQDGFKALWRGLPPTLWRDVPFSAIYWMGYEECKKAIELNYKYSMNELQVSFVAGALSGMFAAAVTTPFDVAKTRRQVDAGREKPSLVDSRVPAILKQIYQQNGVRGLFRGLTPRVAKIGPSCAIMISSYEMGKIFFSKYHKEDSL</sequence>
<dbReference type="PANTHER" id="PTHR45760:SF2">
    <property type="entry name" value="FI19922P1-RELATED"/>
    <property type="match status" value="1"/>
</dbReference>
<keyword evidence="3 11" id="KW-0813">Transport</keyword>
<gene>
    <name evidence="12" type="ORF">HMPREF1544_09193</name>
</gene>
<name>S2J6Y8_MUCC1</name>
<evidence type="ECO:0000256" key="7">
    <source>
        <dbReference type="ARBA" id="ARBA00022989"/>
    </source>
</evidence>
<organism evidence="12 13">
    <name type="scientific">Mucor circinelloides f. circinelloides (strain 1006PhL)</name>
    <name type="common">Mucormycosis agent</name>
    <name type="synonym">Calyptromyces circinelloides</name>
    <dbReference type="NCBI Taxonomy" id="1220926"/>
    <lineage>
        <taxon>Eukaryota</taxon>
        <taxon>Fungi</taxon>
        <taxon>Fungi incertae sedis</taxon>
        <taxon>Mucoromycota</taxon>
        <taxon>Mucoromycotina</taxon>
        <taxon>Mucoromycetes</taxon>
        <taxon>Mucorales</taxon>
        <taxon>Mucorineae</taxon>
        <taxon>Mucoraceae</taxon>
        <taxon>Mucor</taxon>
    </lineage>
</organism>
<evidence type="ECO:0000256" key="1">
    <source>
        <dbReference type="ARBA" id="ARBA00004448"/>
    </source>
</evidence>
<reference evidence="13" key="1">
    <citation type="submission" date="2013-05" db="EMBL/GenBank/DDBJ databases">
        <title>The Genome sequence of Mucor circinelloides f. circinelloides 1006PhL.</title>
        <authorList>
            <consortium name="The Broad Institute Genomics Platform"/>
            <person name="Cuomo C."/>
            <person name="Earl A."/>
            <person name="Findley K."/>
            <person name="Lee S.C."/>
            <person name="Walker B."/>
            <person name="Young S."/>
            <person name="Zeng Q."/>
            <person name="Gargeya S."/>
            <person name="Fitzgerald M."/>
            <person name="Haas B."/>
            <person name="Abouelleil A."/>
            <person name="Allen A.W."/>
            <person name="Alvarado L."/>
            <person name="Arachchi H.M."/>
            <person name="Berlin A.M."/>
            <person name="Chapman S.B."/>
            <person name="Gainer-Dewar J."/>
            <person name="Goldberg J."/>
            <person name="Griggs A."/>
            <person name="Gujja S."/>
            <person name="Hansen M."/>
            <person name="Howarth C."/>
            <person name="Imamovic A."/>
            <person name="Ireland A."/>
            <person name="Larimer J."/>
            <person name="McCowan C."/>
            <person name="Murphy C."/>
            <person name="Pearson M."/>
            <person name="Poon T.W."/>
            <person name="Priest M."/>
            <person name="Roberts A."/>
            <person name="Saif S."/>
            <person name="Shea T."/>
            <person name="Sisk P."/>
            <person name="Sykes S."/>
            <person name="Wortman J."/>
            <person name="Nusbaum C."/>
            <person name="Birren B."/>
        </authorList>
    </citation>
    <scope>NUCLEOTIDE SEQUENCE [LARGE SCALE GENOMIC DNA]</scope>
    <source>
        <strain evidence="13">1006PhL</strain>
    </source>
</reference>
<dbReference type="Proteomes" id="UP000014254">
    <property type="component" value="Unassembled WGS sequence"/>
</dbReference>
<evidence type="ECO:0008006" key="14">
    <source>
        <dbReference type="Google" id="ProtNLM"/>
    </source>
</evidence>
<dbReference type="InParanoid" id="S2J6Y8"/>
<proteinExistence type="inferred from homology"/>
<dbReference type="eggNOG" id="KOG0761">
    <property type="taxonomic scope" value="Eukaryota"/>
</dbReference>
<dbReference type="EMBL" id="KE124050">
    <property type="protein sequence ID" value="EPB84062.1"/>
    <property type="molecule type" value="Genomic_DNA"/>
</dbReference>
<keyword evidence="6" id="KW-0999">Mitochondrion inner membrane</keyword>
<evidence type="ECO:0000256" key="9">
    <source>
        <dbReference type="ARBA" id="ARBA00023136"/>
    </source>
</evidence>
<evidence type="ECO:0000256" key="5">
    <source>
        <dbReference type="ARBA" id="ARBA00022737"/>
    </source>
</evidence>